<dbReference type="Gene3D" id="2.120.10.30">
    <property type="entry name" value="TolB, C-terminal domain"/>
    <property type="match status" value="2"/>
</dbReference>
<dbReference type="InterPro" id="IPR001258">
    <property type="entry name" value="NHL_repeat"/>
</dbReference>
<dbReference type="SUPFAM" id="SSF101898">
    <property type="entry name" value="NHL repeat"/>
    <property type="match status" value="1"/>
</dbReference>
<dbReference type="EMBL" id="JBHSMF010000015">
    <property type="protein sequence ID" value="MFC5500340.1"/>
    <property type="molecule type" value="Genomic_DNA"/>
</dbReference>
<dbReference type="PROSITE" id="PS51125">
    <property type="entry name" value="NHL"/>
    <property type="match status" value="1"/>
</dbReference>
<proteinExistence type="predicted"/>
<dbReference type="PANTHER" id="PTHR13833">
    <property type="match status" value="1"/>
</dbReference>
<evidence type="ECO:0000313" key="4">
    <source>
        <dbReference type="Proteomes" id="UP001596037"/>
    </source>
</evidence>
<evidence type="ECO:0000256" key="2">
    <source>
        <dbReference type="PROSITE-ProRule" id="PRU00504"/>
    </source>
</evidence>
<dbReference type="RefSeq" id="WP_376852592.1">
    <property type="nucleotide sequence ID" value="NZ_JBHSMF010000015.1"/>
</dbReference>
<organism evidence="3 4">
    <name type="scientific">Caenimonas terrae</name>
    <dbReference type="NCBI Taxonomy" id="696074"/>
    <lineage>
        <taxon>Bacteria</taxon>
        <taxon>Pseudomonadati</taxon>
        <taxon>Pseudomonadota</taxon>
        <taxon>Betaproteobacteria</taxon>
        <taxon>Burkholderiales</taxon>
        <taxon>Comamonadaceae</taxon>
        <taxon>Caenimonas</taxon>
    </lineage>
</organism>
<gene>
    <name evidence="3" type="ORF">ACFPOE_22550</name>
</gene>
<comment type="caution">
    <text evidence="3">The sequence shown here is derived from an EMBL/GenBank/DDBJ whole genome shotgun (WGS) entry which is preliminary data.</text>
</comment>
<keyword evidence="1" id="KW-0677">Repeat</keyword>
<sequence length="311" mass="32160">MTLVAGSLEELPDTAVRSDADGPGPLARFRSPGGLAVDAAGNVYVADTMNHTIRKIWTDNMVTRFAGAVRVPGNVDGFVATFSFPAGIGFDGAGNLYVTDGWSAQALSGNVWWTCVRKVSPAAEVGTVLVIKAPDVILGPSIVVDAAGGFWFTYGGAVRRIDQAGASTNVTVPERSRAIASLAVDKSGTVYIGDQNTISKVVPGQPEVVLAGTGTVGYADGAGSQARFDFYQPGVLNMSALMTSMVVDSAGTLYVADTNNRVIRRITPAGVVSTVSTLPFAFASPPRGLALAGDKTLFVTSANAVLRIDLA</sequence>
<evidence type="ECO:0000313" key="3">
    <source>
        <dbReference type="EMBL" id="MFC5500340.1"/>
    </source>
</evidence>
<feature type="repeat" description="NHL" evidence="2">
    <location>
        <begin position="29"/>
        <end position="59"/>
    </location>
</feature>
<keyword evidence="4" id="KW-1185">Reference proteome</keyword>
<evidence type="ECO:0008006" key="5">
    <source>
        <dbReference type="Google" id="ProtNLM"/>
    </source>
</evidence>
<accession>A0ABW0NJ79</accession>
<dbReference type="PANTHER" id="PTHR13833:SF71">
    <property type="entry name" value="NHL DOMAIN-CONTAINING PROTEIN"/>
    <property type="match status" value="1"/>
</dbReference>
<dbReference type="Pfam" id="PF01436">
    <property type="entry name" value="NHL"/>
    <property type="match status" value="1"/>
</dbReference>
<reference evidence="4" key="1">
    <citation type="journal article" date="2019" name="Int. J. Syst. Evol. Microbiol.">
        <title>The Global Catalogue of Microorganisms (GCM) 10K type strain sequencing project: providing services to taxonomists for standard genome sequencing and annotation.</title>
        <authorList>
            <consortium name="The Broad Institute Genomics Platform"/>
            <consortium name="The Broad Institute Genome Sequencing Center for Infectious Disease"/>
            <person name="Wu L."/>
            <person name="Ma J."/>
        </authorList>
    </citation>
    <scope>NUCLEOTIDE SEQUENCE [LARGE SCALE GENOMIC DNA]</scope>
    <source>
        <strain evidence="4">CCUG 57401</strain>
    </source>
</reference>
<protein>
    <recommendedName>
        <fullName evidence="5">Gluconolaconase</fullName>
    </recommendedName>
</protein>
<dbReference type="InterPro" id="IPR011042">
    <property type="entry name" value="6-blade_b-propeller_TolB-like"/>
</dbReference>
<dbReference type="Proteomes" id="UP001596037">
    <property type="component" value="Unassembled WGS sequence"/>
</dbReference>
<name>A0ABW0NJ79_9BURK</name>
<evidence type="ECO:0000256" key="1">
    <source>
        <dbReference type="ARBA" id="ARBA00022737"/>
    </source>
</evidence>